<dbReference type="EMBL" id="FLRD01000057">
    <property type="protein sequence ID" value="SBT33548.1"/>
    <property type="molecule type" value="Genomic_DNA"/>
</dbReference>
<protein>
    <submittedName>
        <fullName evidence="3">Ribosome production factor 1, putative (RPF1)</fullName>
    </submittedName>
</protein>
<dbReference type="SMART" id="SM00879">
    <property type="entry name" value="Brix"/>
    <property type="match status" value="1"/>
</dbReference>
<dbReference type="Gene3D" id="3.40.50.10480">
    <property type="entry name" value="Probable brix-domain ribosomal biogenesis protein"/>
    <property type="match status" value="1"/>
</dbReference>
<dbReference type="SUPFAM" id="SSF52954">
    <property type="entry name" value="Class II aaRS ABD-related"/>
    <property type="match status" value="1"/>
</dbReference>
<feature type="compositionally biased region" description="Polar residues" evidence="1">
    <location>
        <begin position="554"/>
        <end position="565"/>
    </location>
</feature>
<evidence type="ECO:0000313" key="4">
    <source>
        <dbReference type="Proteomes" id="UP000078555"/>
    </source>
</evidence>
<dbReference type="GO" id="GO:0000460">
    <property type="term" value="P:maturation of 5.8S rRNA"/>
    <property type="evidence" value="ECO:0007669"/>
    <property type="project" value="TreeGrafter"/>
</dbReference>
<accession>A0A1A8YPK8</accession>
<proteinExistence type="predicted"/>
<dbReference type="InterPro" id="IPR044281">
    <property type="entry name" value="IMP4/RPF1"/>
</dbReference>
<dbReference type="PANTHER" id="PTHR22734">
    <property type="entry name" value="U3 SMALL NUCLEOLAR RIBONUCLEOPROTEIN PROTEIN IMP4"/>
    <property type="match status" value="1"/>
</dbReference>
<feature type="compositionally biased region" description="Basic and acidic residues" evidence="1">
    <location>
        <begin position="417"/>
        <end position="427"/>
    </location>
</feature>
<dbReference type="InterPro" id="IPR007109">
    <property type="entry name" value="Brix"/>
</dbReference>
<dbReference type="GO" id="GO:0005730">
    <property type="term" value="C:nucleolus"/>
    <property type="evidence" value="ECO:0007669"/>
    <property type="project" value="TreeGrafter"/>
</dbReference>
<evidence type="ECO:0000259" key="2">
    <source>
        <dbReference type="PROSITE" id="PS50833"/>
    </source>
</evidence>
<dbReference type="GO" id="GO:0030687">
    <property type="term" value="C:preribosome, large subunit precursor"/>
    <property type="evidence" value="ECO:0007669"/>
    <property type="project" value="TreeGrafter"/>
</dbReference>
<dbReference type="PANTHER" id="PTHR22734:SF3">
    <property type="entry name" value="RIBOSOME PRODUCTION FACTOR 1"/>
    <property type="match status" value="1"/>
</dbReference>
<name>A0A1A8YPK8_PLAOA</name>
<feature type="compositionally biased region" description="Basic residues" evidence="1">
    <location>
        <begin position="404"/>
        <end position="416"/>
    </location>
</feature>
<organism evidence="3 4">
    <name type="scientific">Plasmodium ovale wallikeri</name>
    <dbReference type="NCBI Taxonomy" id="864142"/>
    <lineage>
        <taxon>Eukaryota</taxon>
        <taxon>Sar</taxon>
        <taxon>Alveolata</taxon>
        <taxon>Apicomplexa</taxon>
        <taxon>Aconoidasida</taxon>
        <taxon>Haemosporida</taxon>
        <taxon>Plasmodiidae</taxon>
        <taxon>Plasmodium</taxon>
        <taxon>Plasmodium (Plasmodium)</taxon>
    </lineage>
</organism>
<feature type="region of interest" description="Disordered" evidence="1">
    <location>
        <begin position="538"/>
        <end position="584"/>
    </location>
</feature>
<dbReference type="GO" id="GO:0042134">
    <property type="term" value="F:rRNA primary transcript binding"/>
    <property type="evidence" value="ECO:0007669"/>
    <property type="project" value="InterPro"/>
</dbReference>
<dbReference type="Proteomes" id="UP000078555">
    <property type="component" value="Unassembled WGS sequence"/>
</dbReference>
<feature type="region of interest" description="Disordered" evidence="1">
    <location>
        <begin position="403"/>
        <end position="433"/>
    </location>
</feature>
<dbReference type="GO" id="GO:0000470">
    <property type="term" value="P:maturation of LSU-rRNA"/>
    <property type="evidence" value="ECO:0007669"/>
    <property type="project" value="TreeGrafter"/>
</dbReference>
<keyword evidence="4" id="KW-1185">Reference proteome</keyword>
<dbReference type="AlphaFoldDB" id="A0A1A8YPK8"/>
<sequence>MKKIKLNKKEKKELRYMTKEKQLTIEEIENIDIERCNEISRLDCKNKNKKNALKGKAYLKKLILRKQKKEEIKKKKLLNIPIEKKIPRSIENLAIFDENKISSENEKFLLSENCIDEFSDYFKKMKEPNILITSIKRPSKNTILFIKELSLIFPHVFYEPRINHSMEFLINNAIENKFSTFILIEEGINNHPKYMFICTLPNGPTSKYSLSNVVYAHKKKTDIEITTLPPEVYITNFNTFIGERIKRQLHTLVPFNPAYKGQKVKCKLNEIGPGFTLQLLSLKDGLINDKEKMYEFVLRPDMKFVHCYAHLLCLAHLDLPSPRHLIPLPSSRHHLLVTIFSLSALTLALAQANSGSIYMLVFKCAKHMNIPNKSTTKNKLQNFQLGLIFRKQKDQSMIRSIPSHVRKKKKKKKKKKKDSEMEKDGEKKKKKVNKKLMRRRLLKFYKMKRKNEGTEEDIFAKKEKYSIFDYVENKLKGSPVIYQTEDHNNDNTGSAHDSPMQYPSISTKSLFDTHSSIDGYTSNVTKTVQDEAKVQDMSECEKDKHVTEKKEETNYNGGNNLMHSDQNVDEGEVSTPPGKETKKKKKKLKKLKKNMHIGKYHRKIYTYKKKIAVQDIHNYVVNKQLRESYILKKDTLKNVFVNKPLFNFYNFYNFFQIDHIEKYNKEKILNLIYYYIYKYKNNVGNEIKYDFVKTNDVVQRYEHITDDQTKMNHYLEEMGNIPLTTSAFSFAGKKSFKLKIWLDGHKSAKKNYVSIGLKQLKNYSLLEEFICFSLNGITRGPFTYLSKEYYQSAYNFCKFDELNLENDELQLSLFVYDGIV</sequence>
<evidence type="ECO:0000313" key="3">
    <source>
        <dbReference type="EMBL" id="SBT33548.1"/>
    </source>
</evidence>
<feature type="domain" description="Brix" evidence="2">
    <location>
        <begin position="128"/>
        <end position="288"/>
    </location>
</feature>
<dbReference type="PROSITE" id="PS50833">
    <property type="entry name" value="BRIX"/>
    <property type="match status" value="1"/>
</dbReference>
<feature type="compositionally biased region" description="Basic and acidic residues" evidence="1">
    <location>
        <begin position="538"/>
        <end position="553"/>
    </location>
</feature>
<gene>
    <name evidence="3" type="ORF">POVWA1_017750</name>
</gene>
<reference evidence="4" key="1">
    <citation type="submission" date="2016-05" db="EMBL/GenBank/DDBJ databases">
        <authorList>
            <person name="Naeem Raeece"/>
        </authorList>
    </citation>
    <scope>NUCLEOTIDE SEQUENCE [LARGE SCALE GENOMIC DNA]</scope>
</reference>
<evidence type="ECO:0000256" key="1">
    <source>
        <dbReference type="SAM" id="MobiDB-lite"/>
    </source>
</evidence>